<name>A0A9D4TUM5_CHLVU</name>
<dbReference type="EMBL" id="SIDB01000003">
    <property type="protein sequence ID" value="KAI3434849.1"/>
    <property type="molecule type" value="Genomic_DNA"/>
</dbReference>
<proteinExistence type="predicted"/>
<dbReference type="AlphaFoldDB" id="A0A9D4TUM5"/>
<reference evidence="1" key="1">
    <citation type="journal article" date="2019" name="Plant J.">
        <title>Chlorella vulgaris genome assembly and annotation reveals the molecular basis for metabolic acclimation to high light conditions.</title>
        <authorList>
            <person name="Cecchin M."/>
            <person name="Marcolungo L."/>
            <person name="Rossato M."/>
            <person name="Girolomoni L."/>
            <person name="Cosentino E."/>
            <person name="Cuine S."/>
            <person name="Li-Beisson Y."/>
            <person name="Delledonne M."/>
            <person name="Ballottari M."/>
        </authorList>
    </citation>
    <scope>NUCLEOTIDE SEQUENCE</scope>
    <source>
        <strain evidence="1">211/11P</strain>
    </source>
</reference>
<gene>
    <name evidence="1" type="ORF">D9Q98_002903</name>
</gene>
<sequence length="221" mass="24644">MRHLEKLVQQGKVDASLLEAARRSADETSSSGLPTEVINRRKEYVYEHKAGLVPAPRWNDKRYMQMGTRISMGRARWSIEDASIFSVSDGKRLAQEPPPMATHYERIRLNKVARAAYESPTMAGLRLLPKFTPGRALLWGTILALWGTGAVVATTAKQLEISTSDEVSNRLRPMFGSWAASLAGIFAPLRHSLSINAVAGDAMRQDAQQSELVRRLRRTML</sequence>
<accession>A0A9D4TUM5</accession>
<dbReference type="OrthoDB" id="513143at2759"/>
<organism evidence="1 2">
    <name type="scientific">Chlorella vulgaris</name>
    <name type="common">Green alga</name>
    <dbReference type="NCBI Taxonomy" id="3077"/>
    <lineage>
        <taxon>Eukaryota</taxon>
        <taxon>Viridiplantae</taxon>
        <taxon>Chlorophyta</taxon>
        <taxon>core chlorophytes</taxon>
        <taxon>Trebouxiophyceae</taxon>
        <taxon>Chlorellales</taxon>
        <taxon>Chlorellaceae</taxon>
        <taxon>Chlorella clade</taxon>
        <taxon>Chlorella</taxon>
    </lineage>
</organism>
<comment type="caution">
    <text evidence="1">The sequence shown here is derived from an EMBL/GenBank/DDBJ whole genome shotgun (WGS) entry which is preliminary data.</text>
</comment>
<dbReference type="Proteomes" id="UP001055712">
    <property type="component" value="Unassembled WGS sequence"/>
</dbReference>
<evidence type="ECO:0000313" key="1">
    <source>
        <dbReference type="EMBL" id="KAI3434849.1"/>
    </source>
</evidence>
<reference evidence="1" key="2">
    <citation type="submission" date="2020-11" db="EMBL/GenBank/DDBJ databases">
        <authorList>
            <person name="Cecchin M."/>
            <person name="Marcolungo L."/>
            <person name="Rossato M."/>
            <person name="Girolomoni L."/>
            <person name="Cosentino E."/>
            <person name="Cuine S."/>
            <person name="Li-Beisson Y."/>
            <person name="Delledonne M."/>
            <person name="Ballottari M."/>
        </authorList>
    </citation>
    <scope>NUCLEOTIDE SEQUENCE</scope>
    <source>
        <strain evidence="1">211/11P</strain>
        <tissue evidence="1">Whole cell</tissue>
    </source>
</reference>
<keyword evidence="2" id="KW-1185">Reference proteome</keyword>
<evidence type="ECO:0000313" key="2">
    <source>
        <dbReference type="Proteomes" id="UP001055712"/>
    </source>
</evidence>
<protein>
    <submittedName>
        <fullName evidence="1">Uncharacterized protein</fullName>
    </submittedName>
</protein>